<dbReference type="EMBL" id="MCGT01000034">
    <property type="protein sequence ID" value="ORX47184.1"/>
    <property type="molecule type" value="Genomic_DNA"/>
</dbReference>
<dbReference type="AlphaFoldDB" id="A0A1X2G7Q1"/>
<evidence type="ECO:0000313" key="1">
    <source>
        <dbReference type="EMBL" id="ORX47184.1"/>
    </source>
</evidence>
<protein>
    <submittedName>
        <fullName evidence="1">Uncharacterized protein</fullName>
    </submittedName>
</protein>
<gene>
    <name evidence="1" type="ORF">DM01DRAFT_325349</name>
</gene>
<comment type="caution">
    <text evidence="1">The sequence shown here is derived from an EMBL/GenBank/DDBJ whole genome shotgun (WGS) entry which is preliminary data.</text>
</comment>
<evidence type="ECO:0000313" key="2">
    <source>
        <dbReference type="Proteomes" id="UP000242146"/>
    </source>
</evidence>
<sequence>MQLHIIAYRYLFLGLVGVLCVDAFCFENAFESFDLVIRQLTNNGPQEVTFHKVIHPGGKECCNFQNLDCNQSNAGNDVLTSFLRFVADPQWQRTTETAVAKIAVPSGGFCRHSGDPDNPTLEIYNAFGQQIHPEVIPMAE</sequence>
<accession>A0A1X2G7Q1</accession>
<name>A0A1X2G7Q1_9FUNG</name>
<reference evidence="1 2" key="1">
    <citation type="submission" date="2016-07" db="EMBL/GenBank/DDBJ databases">
        <title>Pervasive Adenine N6-methylation of Active Genes in Fungi.</title>
        <authorList>
            <consortium name="DOE Joint Genome Institute"/>
            <person name="Mondo S.J."/>
            <person name="Dannebaum R.O."/>
            <person name="Kuo R.C."/>
            <person name="Labutti K."/>
            <person name="Haridas S."/>
            <person name="Kuo A."/>
            <person name="Salamov A."/>
            <person name="Ahrendt S.R."/>
            <person name="Lipzen A."/>
            <person name="Sullivan W."/>
            <person name="Andreopoulos W.B."/>
            <person name="Clum A."/>
            <person name="Lindquist E."/>
            <person name="Daum C."/>
            <person name="Ramamoorthy G.K."/>
            <person name="Gryganskyi A."/>
            <person name="Culley D."/>
            <person name="Magnuson J.K."/>
            <person name="James T.Y."/>
            <person name="O'Malley M.A."/>
            <person name="Stajich J.E."/>
            <person name="Spatafora J.W."/>
            <person name="Visel A."/>
            <person name="Grigoriev I.V."/>
        </authorList>
    </citation>
    <scope>NUCLEOTIDE SEQUENCE [LARGE SCALE GENOMIC DNA]</scope>
    <source>
        <strain evidence="1 2">NRRL 3301</strain>
    </source>
</reference>
<proteinExistence type="predicted"/>
<dbReference type="Proteomes" id="UP000242146">
    <property type="component" value="Unassembled WGS sequence"/>
</dbReference>
<organism evidence="1 2">
    <name type="scientific">Hesseltinella vesiculosa</name>
    <dbReference type="NCBI Taxonomy" id="101127"/>
    <lineage>
        <taxon>Eukaryota</taxon>
        <taxon>Fungi</taxon>
        <taxon>Fungi incertae sedis</taxon>
        <taxon>Mucoromycota</taxon>
        <taxon>Mucoromycotina</taxon>
        <taxon>Mucoromycetes</taxon>
        <taxon>Mucorales</taxon>
        <taxon>Cunninghamellaceae</taxon>
        <taxon>Hesseltinella</taxon>
    </lineage>
</organism>
<keyword evidence="2" id="KW-1185">Reference proteome</keyword>